<accession>X1U0M8</accession>
<dbReference type="AlphaFoldDB" id="X1U0M8"/>
<gene>
    <name evidence="1" type="ORF">S12H4_40941</name>
</gene>
<name>X1U0M8_9ZZZZ</name>
<organism evidence="1">
    <name type="scientific">marine sediment metagenome</name>
    <dbReference type="NCBI Taxonomy" id="412755"/>
    <lineage>
        <taxon>unclassified sequences</taxon>
        <taxon>metagenomes</taxon>
        <taxon>ecological metagenomes</taxon>
    </lineage>
</organism>
<dbReference type="EMBL" id="BARW01024897">
    <property type="protein sequence ID" value="GAI97156.1"/>
    <property type="molecule type" value="Genomic_DNA"/>
</dbReference>
<proteinExistence type="predicted"/>
<comment type="caution">
    <text evidence="1">The sequence shown here is derived from an EMBL/GenBank/DDBJ whole genome shotgun (WGS) entry which is preliminary data.</text>
</comment>
<protein>
    <submittedName>
        <fullName evidence="1">Uncharacterized protein</fullName>
    </submittedName>
</protein>
<sequence length="38" mass="4260">MKKPILVLQYPDPHEGRTVAIAATRNLKALKAFKEVVL</sequence>
<feature type="non-terminal residue" evidence="1">
    <location>
        <position position="38"/>
    </location>
</feature>
<reference evidence="1" key="1">
    <citation type="journal article" date="2014" name="Front. Microbiol.">
        <title>High frequency of phylogenetically diverse reductive dehalogenase-homologous genes in deep subseafloor sedimentary metagenomes.</title>
        <authorList>
            <person name="Kawai M."/>
            <person name="Futagami T."/>
            <person name="Toyoda A."/>
            <person name="Takaki Y."/>
            <person name="Nishi S."/>
            <person name="Hori S."/>
            <person name="Arai W."/>
            <person name="Tsubouchi T."/>
            <person name="Morono Y."/>
            <person name="Uchiyama I."/>
            <person name="Ito T."/>
            <person name="Fujiyama A."/>
            <person name="Inagaki F."/>
            <person name="Takami H."/>
        </authorList>
    </citation>
    <scope>NUCLEOTIDE SEQUENCE</scope>
    <source>
        <strain evidence="1">Expedition CK06-06</strain>
    </source>
</reference>
<evidence type="ECO:0000313" key="1">
    <source>
        <dbReference type="EMBL" id="GAI97156.1"/>
    </source>
</evidence>